<dbReference type="PANTHER" id="PTHR43630">
    <property type="entry name" value="POLY-BETA-1,6-N-ACETYL-D-GLUCOSAMINE SYNTHASE"/>
    <property type="match status" value="1"/>
</dbReference>
<dbReference type="AlphaFoldDB" id="A0A5C1DL67"/>
<dbReference type="InterPro" id="IPR001173">
    <property type="entry name" value="Glyco_trans_2-like"/>
</dbReference>
<dbReference type="RefSeq" id="WP_149297723.1">
    <property type="nucleotide sequence ID" value="NZ_CP043473.1"/>
</dbReference>
<dbReference type="Proteomes" id="UP000322079">
    <property type="component" value="Chromosome"/>
</dbReference>
<evidence type="ECO:0000256" key="1">
    <source>
        <dbReference type="ARBA" id="ARBA00038494"/>
    </source>
</evidence>
<dbReference type="EMBL" id="CP043473">
    <property type="protein sequence ID" value="QEL56759.1"/>
    <property type="molecule type" value="Genomic_DNA"/>
</dbReference>
<name>A0A5C1DL67_9NEIS</name>
<feature type="domain" description="Glycosyltransferase 2-like" evidence="2">
    <location>
        <begin position="15"/>
        <end position="147"/>
    </location>
</feature>
<comment type="similarity">
    <text evidence="1">Belongs to the glycosyltransferase 2 family. WaaE/KdtX subfamily.</text>
</comment>
<dbReference type="Gene3D" id="3.90.550.10">
    <property type="entry name" value="Spore Coat Polysaccharide Biosynthesis Protein SpsA, Chain A"/>
    <property type="match status" value="1"/>
</dbReference>
<protein>
    <submittedName>
        <fullName evidence="3">Glycosyltransferase family 2 protein</fullName>
    </submittedName>
</protein>
<evidence type="ECO:0000313" key="4">
    <source>
        <dbReference type="Proteomes" id="UP000322079"/>
    </source>
</evidence>
<keyword evidence="3" id="KW-0808">Transferase</keyword>
<dbReference type="PANTHER" id="PTHR43630:SF2">
    <property type="entry name" value="GLYCOSYLTRANSFERASE"/>
    <property type="match status" value="1"/>
</dbReference>
<dbReference type="KEGG" id="chrm:FYK34_14920"/>
<keyword evidence="4" id="KW-1185">Reference proteome</keyword>
<dbReference type="Pfam" id="PF00535">
    <property type="entry name" value="Glycos_transf_2"/>
    <property type="match status" value="1"/>
</dbReference>
<dbReference type="InterPro" id="IPR029044">
    <property type="entry name" value="Nucleotide-diphossugar_trans"/>
</dbReference>
<reference evidence="3 4" key="1">
    <citation type="submission" date="2019-08" db="EMBL/GenBank/DDBJ databases">
        <title>Chromobacterium paludis, a novel bacterium isolated from a Maryland marsh pond.</title>
        <authorList>
            <person name="Blackburn M.B."/>
            <person name="Gundersen-Rindal D.E."/>
        </authorList>
    </citation>
    <scope>NUCLEOTIDE SEQUENCE [LARGE SCALE GENOMIC DNA]</scope>
    <source>
        <strain evidence="4">IIBBL 257-1</strain>
    </source>
</reference>
<accession>A0A5C1DL67</accession>
<evidence type="ECO:0000259" key="2">
    <source>
        <dbReference type="Pfam" id="PF00535"/>
    </source>
</evidence>
<proteinExistence type="inferred from homology"/>
<dbReference type="CDD" id="cd02511">
    <property type="entry name" value="Beta4Glucosyltransferase"/>
    <property type="match status" value="1"/>
</dbReference>
<dbReference type="GO" id="GO:0016740">
    <property type="term" value="F:transferase activity"/>
    <property type="evidence" value="ECO:0007669"/>
    <property type="project" value="UniProtKB-KW"/>
</dbReference>
<organism evidence="3 4">
    <name type="scientific">Chromobacterium paludis</name>
    <dbReference type="NCBI Taxonomy" id="2605945"/>
    <lineage>
        <taxon>Bacteria</taxon>
        <taxon>Pseudomonadati</taxon>
        <taxon>Pseudomonadota</taxon>
        <taxon>Betaproteobacteria</taxon>
        <taxon>Neisseriales</taxon>
        <taxon>Chromobacteriaceae</taxon>
        <taxon>Chromobacterium</taxon>
    </lineage>
</organism>
<evidence type="ECO:0000313" key="3">
    <source>
        <dbReference type="EMBL" id="QEL56759.1"/>
    </source>
</evidence>
<sequence>MSLPLESFPTPSLGVAIITKNAAAHLAACLASLRELAADIVVVDSGSQDDTVAIAERHGARVFQHPEWPGFGIQKNLALSYLQTDWILSLDADEVLTPELAQSIAEAMRAGRADVYRLSRLSSMCGRWMRHSGWRPDYVARLFRRGRARFSDDLVHERLLYEGEAPLLGGELLHYSFDSLEEVIDKMNRYSTAGASQRLARGAGGGGMAAVIFKAWWSFCRAYIVRRGFLDGREGFIVAVSNAEGTFYRQLKLLYLSEREKR</sequence>
<dbReference type="SUPFAM" id="SSF53448">
    <property type="entry name" value="Nucleotide-diphospho-sugar transferases"/>
    <property type="match status" value="1"/>
</dbReference>
<gene>
    <name evidence="3" type="ORF">FYK34_14920</name>
</gene>